<comment type="subcellular location">
    <subcellularLocation>
        <location evidence="1 6">Nucleus</location>
    </subcellularLocation>
</comment>
<gene>
    <name evidence="12" type="ORF">HFQ381_LOCUS5243</name>
    <name evidence="14" type="ORF">TOA249_LOCUS8885</name>
    <name evidence="13" type="ORF">TSG867_LOCUS11350</name>
</gene>
<feature type="repeat" description="WD" evidence="7">
    <location>
        <begin position="49"/>
        <end position="84"/>
    </location>
</feature>
<feature type="domain" description="Anaphase-promoting complex subunit 4-like WD40" evidence="9">
    <location>
        <begin position="105"/>
        <end position="173"/>
    </location>
</feature>
<evidence type="ECO:0000313" key="15">
    <source>
        <dbReference type="Proteomes" id="UP000663862"/>
    </source>
</evidence>
<dbReference type="Pfam" id="PF16575">
    <property type="entry name" value="CLP1_P"/>
    <property type="match status" value="1"/>
</dbReference>
<dbReference type="InterPro" id="IPR027417">
    <property type="entry name" value="P-loop_NTPase"/>
</dbReference>
<dbReference type="Gene3D" id="3.40.50.300">
    <property type="entry name" value="P-loop containing nucleotide triphosphate hydrolases"/>
    <property type="match status" value="1"/>
</dbReference>
<dbReference type="InterPro" id="IPR010655">
    <property type="entry name" value="Clp1_C"/>
</dbReference>
<dbReference type="Pfam" id="PF16573">
    <property type="entry name" value="CLP1_N"/>
    <property type="match status" value="1"/>
</dbReference>
<sequence>MTEIHSFGNLPVIAHSWNKDRTQIALSLGKNDLRIYQKVAGKWKLIHTLCEHLSRVLAIDWAPKTNQIVSASADYNAYVWTLENDVWKPQMVELQRTNRAVCCAKWSPEENKFVIGASDKNVAVCYYEKEQRFWAAEMIKKRPKSTVTAVAWHPNNQLIAVGSCDYRCRLYSAFVRVVDGQPQTSNWGTIKNTGELLYEFQSESGWLHDVAFSPLGDNLAWVSHNSIIFAVSAADPSQITMEATNYLPFRCILFMNESALLVGGHEFSPLLYNYDQKQGKIEFIEKLDRQETATGRQSVGRRFDQPVIQTQTPEPVSTHQSMITQLVPYQKENGNLVKISSADLFGQIVIWNLSDKKEIVIEAGQELRGDVDETLTLELRSGKAEIFGTELAIGHKYQFTSGMKFSIFTYWGCTIVSSHDDYYVARDENPMHIYLNVHGMLEQLRQKADAEKTRGPRIMVAGLPDVGKSTLCRMLVNWAARLGRTPILVDLDVGQNQISIPGTIAAMVVRRPASVDEGFRIDMPLVFHYGYKTPGENIGLYNEIVSSMAMYVNIRSENVEKSLISGVVVNTCGYIRQEGYESFKHVAKAFDVDIIIVLDSEWLATKLISDLPSVKVITLPKSGGVVPKDAAKDKFRENKIREYFYGPRNNICPHVFTIDFNDVKVYKIGAPQIPDSCLPAGMILKNPYNKIMPIAPSPTLVHHVLAVSSSSDPEQLLAKNLLGFVVVQHVDPDKRSLTLLSPQPNVKNRLLIMSDVLFVDLK</sequence>
<dbReference type="InterPro" id="IPR036322">
    <property type="entry name" value="WD40_repeat_dom_sf"/>
</dbReference>
<dbReference type="SUPFAM" id="SSF52540">
    <property type="entry name" value="P-loop containing nucleoside triphosphate hydrolases"/>
    <property type="match status" value="2"/>
</dbReference>
<dbReference type="InterPro" id="IPR038238">
    <property type="entry name" value="Clp1_C_sf"/>
</dbReference>
<dbReference type="InterPro" id="IPR015943">
    <property type="entry name" value="WD40/YVTN_repeat-like_dom_sf"/>
</dbReference>
<evidence type="ECO:0000256" key="4">
    <source>
        <dbReference type="ARBA" id="ARBA00022840"/>
    </source>
</evidence>
<keyword evidence="5 6" id="KW-0539">Nucleus</keyword>
<evidence type="ECO:0000256" key="6">
    <source>
        <dbReference type="HAMAP-Rule" id="MF_03035"/>
    </source>
</evidence>
<reference evidence="13" key="1">
    <citation type="submission" date="2021-02" db="EMBL/GenBank/DDBJ databases">
        <authorList>
            <person name="Nowell W R."/>
        </authorList>
    </citation>
    <scope>NUCLEOTIDE SEQUENCE</scope>
</reference>
<evidence type="ECO:0000256" key="7">
    <source>
        <dbReference type="PROSITE-ProRule" id="PRU00221"/>
    </source>
</evidence>
<feature type="binding site" evidence="6">
    <location>
        <position position="404"/>
    </location>
    <ligand>
        <name>ATP</name>
        <dbReference type="ChEBI" id="CHEBI:30616"/>
    </ligand>
</feature>
<dbReference type="PROSITE" id="PS50082">
    <property type="entry name" value="WD_REPEATS_2"/>
    <property type="match status" value="1"/>
</dbReference>
<dbReference type="GO" id="GO:0031124">
    <property type="term" value="P:mRNA 3'-end processing"/>
    <property type="evidence" value="ECO:0007669"/>
    <property type="project" value="UniProtKB-UniRule"/>
</dbReference>
<keyword evidence="2 6" id="KW-0507">mRNA processing</keyword>
<dbReference type="InterPro" id="IPR045116">
    <property type="entry name" value="Clp1/Grc3"/>
</dbReference>
<evidence type="ECO:0000259" key="11">
    <source>
        <dbReference type="Pfam" id="PF16575"/>
    </source>
</evidence>
<dbReference type="Pfam" id="PF06807">
    <property type="entry name" value="Clp1"/>
    <property type="match status" value="1"/>
</dbReference>
<dbReference type="InterPro" id="IPR032324">
    <property type="entry name" value="Clp1_N"/>
</dbReference>
<dbReference type="Pfam" id="PF00400">
    <property type="entry name" value="WD40"/>
    <property type="match status" value="1"/>
</dbReference>
<evidence type="ECO:0000313" key="13">
    <source>
        <dbReference type="EMBL" id="CAF4377717.1"/>
    </source>
</evidence>
<dbReference type="HAMAP" id="MF_03035">
    <property type="entry name" value="Clp1"/>
    <property type="match status" value="1"/>
</dbReference>
<dbReference type="PANTHER" id="PTHR12755">
    <property type="entry name" value="CLEAVAGE/POLYADENYLATION FACTOR IA SUBUNIT CLP1P"/>
    <property type="match status" value="1"/>
</dbReference>
<comment type="function">
    <text evidence="6">Required for endonucleolytic cleavage during polyadenylation-dependent pre-mRNA 3'-end formation.</text>
</comment>
<dbReference type="Proteomes" id="UP000663862">
    <property type="component" value="Unassembled WGS sequence"/>
</dbReference>
<dbReference type="PANTHER" id="PTHR12755:SF6">
    <property type="entry name" value="POLYRIBONUCLEOTIDE 5'-HYDROXYL-KINASE CLP1"/>
    <property type="match status" value="1"/>
</dbReference>
<evidence type="ECO:0000256" key="2">
    <source>
        <dbReference type="ARBA" id="ARBA00022664"/>
    </source>
</evidence>
<dbReference type="InterPro" id="IPR001680">
    <property type="entry name" value="WD40_rpt"/>
</dbReference>
<accession>A0A820MME2</accession>
<dbReference type="GO" id="GO:0005524">
    <property type="term" value="F:ATP binding"/>
    <property type="evidence" value="ECO:0007669"/>
    <property type="project" value="UniProtKB-UniRule"/>
</dbReference>
<dbReference type="Gene3D" id="2.60.120.1030">
    <property type="entry name" value="Clp1, DNA binding domain"/>
    <property type="match status" value="1"/>
</dbReference>
<comment type="similarity">
    <text evidence="6">Belongs to the Clp1 family. Clp1 subfamily.</text>
</comment>
<protein>
    <recommendedName>
        <fullName evidence="6">Protein CLP1 homolog</fullName>
    </recommendedName>
</protein>
<keyword evidence="7" id="KW-0853">WD repeat</keyword>
<evidence type="ECO:0000313" key="12">
    <source>
        <dbReference type="EMBL" id="CAF4165364.1"/>
    </source>
</evidence>
<dbReference type="Proteomes" id="UP000663838">
    <property type="component" value="Unassembled WGS sequence"/>
</dbReference>
<feature type="binding site" evidence="6">
    <location>
        <position position="366"/>
    </location>
    <ligand>
        <name>ATP</name>
        <dbReference type="ChEBI" id="CHEBI:30616"/>
    </ligand>
</feature>
<evidence type="ECO:0000256" key="5">
    <source>
        <dbReference type="ARBA" id="ARBA00023242"/>
    </source>
</evidence>
<keyword evidence="4 6" id="KW-0067">ATP-binding</keyword>
<organism evidence="13 15">
    <name type="scientific">Rotaria socialis</name>
    <dbReference type="NCBI Taxonomy" id="392032"/>
    <lineage>
        <taxon>Eukaryota</taxon>
        <taxon>Metazoa</taxon>
        <taxon>Spiralia</taxon>
        <taxon>Gnathifera</taxon>
        <taxon>Rotifera</taxon>
        <taxon>Eurotatoria</taxon>
        <taxon>Bdelloidea</taxon>
        <taxon>Philodinida</taxon>
        <taxon>Philodinidae</taxon>
        <taxon>Rotaria</taxon>
    </lineage>
</organism>
<evidence type="ECO:0000256" key="3">
    <source>
        <dbReference type="ARBA" id="ARBA00022741"/>
    </source>
</evidence>
<dbReference type="PROSITE" id="PS50294">
    <property type="entry name" value="WD_REPEATS_REGION"/>
    <property type="match status" value="1"/>
</dbReference>
<feature type="domain" description="Clp1 N-terminal" evidence="10">
    <location>
        <begin position="361"/>
        <end position="448"/>
    </location>
</feature>
<dbReference type="EMBL" id="CAJOBO010000217">
    <property type="protein sequence ID" value="CAF4165364.1"/>
    <property type="molecule type" value="Genomic_DNA"/>
</dbReference>
<evidence type="ECO:0000259" key="10">
    <source>
        <dbReference type="Pfam" id="PF16573"/>
    </source>
</evidence>
<keyword evidence="3 6" id="KW-0547">Nucleotide-binding</keyword>
<dbReference type="SUPFAM" id="SSF50978">
    <property type="entry name" value="WD40 repeat-like"/>
    <property type="match status" value="1"/>
</dbReference>
<comment type="caution">
    <text evidence="13">The sequence shown here is derived from an EMBL/GenBank/DDBJ whole genome shotgun (WGS) entry which is preliminary data.</text>
</comment>
<dbReference type="FunFam" id="2.40.30.330:FF:000002">
    <property type="entry name" value="Protein CLP1 homolog"/>
    <property type="match status" value="1"/>
</dbReference>
<evidence type="ECO:0000259" key="9">
    <source>
        <dbReference type="Pfam" id="PF12894"/>
    </source>
</evidence>
<evidence type="ECO:0000259" key="8">
    <source>
        <dbReference type="Pfam" id="PF06807"/>
    </source>
</evidence>
<dbReference type="Gene3D" id="2.130.10.10">
    <property type="entry name" value="YVTN repeat-like/Quinoprotein amine dehydrogenase"/>
    <property type="match status" value="1"/>
</dbReference>
<dbReference type="SMART" id="SM00320">
    <property type="entry name" value="WD40"/>
    <property type="match status" value="4"/>
</dbReference>
<evidence type="ECO:0000313" key="14">
    <source>
        <dbReference type="EMBL" id="CAF4575127.1"/>
    </source>
</evidence>
<proteinExistence type="inferred from homology"/>
<dbReference type="GO" id="GO:0006388">
    <property type="term" value="P:tRNA splicing, via endonucleolytic cleavage and ligation"/>
    <property type="evidence" value="ECO:0007669"/>
    <property type="project" value="TreeGrafter"/>
</dbReference>
<feature type="domain" description="Clp1 C-terminal" evidence="8">
    <location>
        <begin position="652"/>
        <end position="760"/>
    </location>
</feature>
<dbReference type="InterPro" id="IPR024977">
    <property type="entry name" value="Apc4-like_WD40_dom"/>
</dbReference>
<dbReference type="GO" id="GO:0051731">
    <property type="term" value="F:polynucleotide 5'-hydroxyl-kinase activity"/>
    <property type="evidence" value="ECO:0007669"/>
    <property type="project" value="InterPro"/>
</dbReference>
<dbReference type="Proteomes" id="UP000663851">
    <property type="component" value="Unassembled WGS sequence"/>
</dbReference>
<evidence type="ECO:0000256" key="1">
    <source>
        <dbReference type="ARBA" id="ARBA00004123"/>
    </source>
</evidence>
<dbReference type="Pfam" id="PF12894">
    <property type="entry name" value="ANAPC4_WD40"/>
    <property type="match status" value="1"/>
</dbReference>
<dbReference type="InterPro" id="IPR038239">
    <property type="entry name" value="Clp1_N_sf"/>
</dbReference>
<dbReference type="AlphaFoldDB" id="A0A820MME2"/>
<dbReference type="EMBL" id="CAJOBS010000430">
    <property type="protein sequence ID" value="CAF4575127.1"/>
    <property type="molecule type" value="Genomic_DNA"/>
</dbReference>
<dbReference type="EMBL" id="CAJOBQ010000544">
    <property type="protein sequence ID" value="CAF4377717.1"/>
    <property type="molecule type" value="Genomic_DNA"/>
</dbReference>
<feature type="binding site" evidence="6">
    <location>
        <begin position="465"/>
        <end position="470"/>
    </location>
    <ligand>
        <name>ATP</name>
        <dbReference type="ChEBI" id="CHEBI:30616"/>
    </ligand>
</feature>
<feature type="domain" description="Clp1 P-loop" evidence="11">
    <location>
        <begin position="464"/>
        <end position="646"/>
    </location>
</feature>
<name>A0A820MME2_9BILA</name>
<dbReference type="Gene3D" id="2.40.30.330">
    <property type="entry name" value="Pre-mRNA cleavage complex subunit Clp1, C-terminal domain"/>
    <property type="match status" value="1"/>
</dbReference>
<dbReference type="InterPro" id="IPR032319">
    <property type="entry name" value="CLP1_P"/>
</dbReference>
<dbReference type="InterPro" id="IPR028606">
    <property type="entry name" value="Clp1"/>
</dbReference>
<dbReference type="GO" id="GO:0005849">
    <property type="term" value="C:mRNA cleavage factor complex"/>
    <property type="evidence" value="ECO:0007669"/>
    <property type="project" value="InterPro"/>
</dbReference>